<dbReference type="Gene3D" id="1.10.150.50">
    <property type="entry name" value="Transcription Factor, Ets-1"/>
    <property type="match status" value="1"/>
</dbReference>
<accession>A0A7S1SMT5</accession>
<dbReference type="PANTHER" id="PTHR14110:SF6">
    <property type="entry name" value="OS04G0405100 PROTEIN"/>
    <property type="match status" value="1"/>
</dbReference>
<protein>
    <recommendedName>
        <fullName evidence="5">SAM domain-containing protein</fullName>
    </recommendedName>
</protein>
<reference evidence="6" key="1">
    <citation type="submission" date="2021-01" db="EMBL/GenBank/DDBJ databases">
        <authorList>
            <person name="Corre E."/>
            <person name="Pelletier E."/>
            <person name="Niang G."/>
            <person name="Scheremetjew M."/>
            <person name="Finn R."/>
            <person name="Kale V."/>
            <person name="Holt S."/>
            <person name="Cochrane G."/>
            <person name="Meng A."/>
            <person name="Brown T."/>
            <person name="Cohen L."/>
        </authorList>
    </citation>
    <scope>NUCLEOTIDE SEQUENCE</scope>
    <source>
        <strain evidence="6">PLY429</strain>
    </source>
</reference>
<proteinExistence type="predicted"/>
<organism evidence="6">
    <name type="scientific">Tetraselmis chuii</name>
    <dbReference type="NCBI Taxonomy" id="63592"/>
    <lineage>
        <taxon>Eukaryota</taxon>
        <taxon>Viridiplantae</taxon>
        <taxon>Chlorophyta</taxon>
        <taxon>core chlorophytes</taxon>
        <taxon>Chlorodendrophyceae</taxon>
        <taxon>Chlorodendrales</taxon>
        <taxon>Chlorodendraceae</taxon>
        <taxon>Tetraselmis</taxon>
    </lineage>
</organism>
<dbReference type="GO" id="GO:0045039">
    <property type="term" value="P:protein insertion into mitochondrial inner membrane"/>
    <property type="evidence" value="ECO:0007669"/>
    <property type="project" value="InterPro"/>
</dbReference>
<dbReference type="PANTHER" id="PTHR14110">
    <property type="entry name" value="MITOCHONDRIAL IMPORT INNER MEMBRANE TRANSLOCASE SUBUNIT TIM22"/>
    <property type="match status" value="1"/>
</dbReference>
<evidence type="ECO:0000313" key="6">
    <source>
        <dbReference type="EMBL" id="CAD9203674.1"/>
    </source>
</evidence>
<evidence type="ECO:0000259" key="5">
    <source>
        <dbReference type="Pfam" id="PF07647"/>
    </source>
</evidence>
<keyword evidence="3" id="KW-1133">Transmembrane helix</keyword>
<dbReference type="Pfam" id="PF07647">
    <property type="entry name" value="SAM_2"/>
    <property type="match status" value="1"/>
</dbReference>
<evidence type="ECO:0000256" key="2">
    <source>
        <dbReference type="ARBA" id="ARBA00022692"/>
    </source>
</evidence>
<dbReference type="GO" id="GO:0042721">
    <property type="term" value="C:TIM22 mitochondrial import inner membrane insertion complex"/>
    <property type="evidence" value="ECO:0007669"/>
    <property type="project" value="InterPro"/>
</dbReference>
<keyword evidence="4" id="KW-0472">Membrane</keyword>
<sequence length="259" mass="26970">MAQMAAKEAGPFEQLQTKWDEWYKKAPPALQVALIGLGGATQGGVLGGVMGSMAKAPGAEANPMLAAGAMTGGPLIMARNFAVLTGVNAGLSAAIKRYRGGVDDVKGAMAASFGSGVCFSLVSGMGSKPPPNMPPGQPAAGPLPTAIITGVTFALFNGLFYQIGQSFFGGGETEKGPAGEDRYLRTKYMLSNLGLSQYEKNFKKGQLDDATLMLVNESALRDCKIPPGPRLLIMHHLDGYRTILKPGAAFPMPPPPAEQ</sequence>
<name>A0A7S1SMT5_9CHLO</name>
<dbReference type="GO" id="GO:0045036">
    <property type="term" value="P:protein targeting to chloroplast"/>
    <property type="evidence" value="ECO:0007669"/>
    <property type="project" value="TreeGrafter"/>
</dbReference>
<dbReference type="InterPro" id="IPR013761">
    <property type="entry name" value="SAM/pointed_sf"/>
</dbReference>
<evidence type="ECO:0000256" key="3">
    <source>
        <dbReference type="ARBA" id="ARBA00022989"/>
    </source>
</evidence>
<evidence type="ECO:0000256" key="1">
    <source>
        <dbReference type="ARBA" id="ARBA00004141"/>
    </source>
</evidence>
<evidence type="ECO:0000256" key="4">
    <source>
        <dbReference type="ARBA" id="ARBA00023136"/>
    </source>
</evidence>
<feature type="domain" description="SAM" evidence="5">
    <location>
        <begin position="190"/>
        <end position="237"/>
    </location>
</feature>
<gene>
    <name evidence="6" type="ORF">TCHU04912_LOCUS5909</name>
</gene>
<dbReference type="AlphaFoldDB" id="A0A7S1SMT5"/>
<dbReference type="InterPro" id="IPR039175">
    <property type="entry name" value="TIM22"/>
</dbReference>
<dbReference type="GO" id="GO:0008320">
    <property type="term" value="F:protein transmembrane transporter activity"/>
    <property type="evidence" value="ECO:0007669"/>
    <property type="project" value="TreeGrafter"/>
</dbReference>
<dbReference type="InterPro" id="IPR001660">
    <property type="entry name" value="SAM"/>
</dbReference>
<dbReference type="EMBL" id="HBGG01011599">
    <property type="protein sequence ID" value="CAD9203674.1"/>
    <property type="molecule type" value="Transcribed_RNA"/>
</dbReference>
<dbReference type="SUPFAM" id="SSF47769">
    <property type="entry name" value="SAM/Pointed domain"/>
    <property type="match status" value="1"/>
</dbReference>
<dbReference type="GO" id="GO:0009706">
    <property type="term" value="C:chloroplast inner membrane"/>
    <property type="evidence" value="ECO:0007669"/>
    <property type="project" value="TreeGrafter"/>
</dbReference>
<comment type="subcellular location">
    <subcellularLocation>
        <location evidence="1">Membrane</location>
        <topology evidence="1">Multi-pass membrane protein</topology>
    </subcellularLocation>
</comment>
<keyword evidence="2" id="KW-0812">Transmembrane</keyword>
<dbReference type="CDD" id="cd09487">
    <property type="entry name" value="SAM_superfamily"/>
    <property type="match status" value="1"/>
</dbReference>